<accession>A0A1A9I0H3</accession>
<proteinExistence type="predicted"/>
<dbReference type="Proteomes" id="UP000077667">
    <property type="component" value="Chromosome"/>
</dbReference>
<dbReference type="KEGG" id="nia:A8C56_02810"/>
<organism evidence="1 2">
    <name type="scientific">Niabella ginsenosidivorans</name>
    <dbReference type="NCBI Taxonomy" id="1176587"/>
    <lineage>
        <taxon>Bacteria</taxon>
        <taxon>Pseudomonadati</taxon>
        <taxon>Bacteroidota</taxon>
        <taxon>Chitinophagia</taxon>
        <taxon>Chitinophagales</taxon>
        <taxon>Chitinophagaceae</taxon>
        <taxon>Niabella</taxon>
    </lineage>
</organism>
<dbReference type="STRING" id="1176587.A8C56_02810"/>
<protein>
    <submittedName>
        <fullName evidence="1">Uncharacterized protein</fullName>
    </submittedName>
</protein>
<gene>
    <name evidence="1" type="ORF">A8C56_02810</name>
</gene>
<dbReference type="EMBL" id="CP015772">
    <property type="protein sequence ID" value="ANH80054.1"/>
    <property type="molecule type" value="Genomic_DNA"/>
</dbReference>
<evidence type="ECO:0000313" key="2">
    <source>
        <dbReference type="Proteomes" id="UP000077667"/>
    </source>
</evidence>
<dbReference type="AlphaFoldDB" id="A0A1A9I0H3"/>
<evidence type="ECO:0000313" key="1">
    <source>
        <dbReference type="EMBL" id="ANH80054.1"/>
    </source>
</evidence>
<sequence>MSNKTKLITTKKRIKMEKYSIAVFIALFFAVFYIHAQDATRLIMADTRYKDLPAASYNRGFFGDFRRSDSISAPVGASSFGGLLTIAPWLDATGGKKHQLFFNIGGIYYRQGVHGQPNWEKWQKVLVEDTSGRVSIGTTAIPAGYRLAVAGKIIGEEVKVKLQSSGWPDYVFTPSYQLMPLDKVEAFIEEHGHLPDVPSAKEVAEKGVEVGANQAILLKKIEELTLYILEQDKKYQDLYSKYMTLEKKINK</sequence>
<reference evidence="1 2" key="1">
    <citation type="submission" date="2016-05" db="EMBL/GenBank/DDBJ databases">
        <title>Niabella ginsenosidivorans BS26 whole genome sequencing.</title>
        <authorList>
            <person name="Im W.T."/>
            <person name="Siddiqi M.Z."/>
        </authorList>
    </citation>
    <scope>NUCLEOTIDE SEQUENCE [LARGE SCALE GENOMIC DNA]</scope>
    <source>
        <strain evidence="1 2">BS26</strain>
    </source>
</reference>
<name>A0A1A9I0H3_9BACT</name>
<keyword evidence="2" id="KW-1185">Reference proteome</keyword>